<keyword evidence="5" id="KW-0046">Antibiotic resistance</keyword>
<keyword evidence="4 6" id="KW-0472">Membrane</keyword>
<feature type="transmembrane region" description="Helical" evidence="6">
    <location>
        <begin position="72"/>
        <end position="96"/>
    </location>
</feature>
<comment type="subcellular location">
    <subcellularLocation>
        <location evidence="6">Cell membrane</location>
        <topology evidence="6">Multi-pass membrane protein</topology>
    </subcellularLocation>
    <subcellularLocation>
        <location evidence="1">Membrane</location>
        <topology evidence="1">Multi-pass membrane protein</topology>
    </subcellularLocation>
</comment>
<dbReference type="OrthoDB" id="8988363at2"/>
<evidence type="ECO:0000256" key="4">
    <source>
        <dbReference type="ARBA" id="ARBA00023136"/>
    </source>
</evidence>
<dbReference type="PANTHER" id="PTHR43229:SF2">
    <property type="entry name" value="NODULATION PROTEIN J"/>
    <property type="match status" value="1"/>
</dbReference>
<evidence type="ECO:0000313" key="8">
    <source>
        <dbReference type="EMBL" id="MQY11288.1"/>
    </source>
</evidence>
<feature type="transmembrane region" description="Helical" evidence="6">
    <location>
        <begin position="43"/>
        <end position="66"/>
    </location>
</feature>
<comment type="similarity">
    <text evidence="6">Belongs to the ABC-2 integral membrane protein family.</text>
</comment>
<evidence type="ECO:0000256" key="5">
    <source>
        <dbReference type="ARBA" id="ARBA00023251"/>
    </source>
</evidence>
<evidence type="ECO:0000256" key="1">
    <source>
        <dbReference type="ARBA" id="ARBA00004141"/>
    </source>
</evidence>
<accession>A0A7K0CCV2</accession>
<dbReference type="InterPro" id="IPR013525">
    <property type="entry name" value="ABC2_TM"/>
</dbReference>
<keyword evidence="6" id="KW-1003">Cell membrane</keyword>
<proteinExistence type="inferred from homology"/>
<dbReference type="PANTHER" id="PTHR43229">
    <property type="entry name" value="NODULATION PROTEIN J"/>
    <property type="match status" value="1"/>
</dbReference>
<dbReference type="RefSeq" id="WP_153450570.1">
    <property type="nucleotide sequence ID" value="NZ_WEGJ01000003.1"/>
</dbReference>
<evidence type="ECO:0000256" key="2">
    <source>
        <dbReference type="ARBA" id="ARBA00022692"/>
    </source>
</evidence>
<feature type="transmembrane region" description="Helical" evidence="6">
    <location>
        <begin position="152"/>
        <end position="178"/>
    </location>
</feature>
<keyword evidence="9" id="KW-1185">Reference proteome</keyword>
<protein>
    <recommendedName>
        <fullName evidence="6">Transport permease protein</fullName>
    </recommendedName>
</protein>
<dbReference type="PIRSF" id="PIRSF006648">
    <property type="entry name" value="DrrB"/>
    <property type="match status" value="1"/>
</dbReference>
<sequence length="271" mass="27890">MSSAAIGLTAGAGPVLRLRRSTAHLRALVRRGLLQIKADPNSLFDVVLAPVIYTVLFVYVFGGAISSSRAEYVQYVMPGLMAMVAINVAMTAGVGVNSDFSTGMMDRFRTLPISRFSVLAAQVLVEAGRMAVTMAVLLGMGFALGLRVPGGALGLAGAAGLTMLFGMALLWVSVLLGLTLNSPQAVQGIGMVAVLPLQFGSSIFAPTGTMPGWLRAFTDVNPLSNLADACRALVNGEGAVAAPALTTVAWAAGIALVVAPLAAVRFGRGDR</sequence>
<dbReference type="InterPro" id="IPR047817">
    <property type="entry name" value="ABC2_TM_bact-type"/>
</dbReference>
<feature type="transmembrane region" description="Helical" evidence="6">
    <location>
        <begin position="241"/>
        <end position="264"/>
    </location>
</feature>
<dbReference type="Proteomes" id="UP000466345">
    <property type="component" value="Unassembled WGS sequence"/>
</dbReference>
<comment type="caution">
    <text evidence="8">The sequence shown here is derived from an EMBL/GenBank/DDBJ whole genome shotgun (WGS) entry which is preliminary data.</text>
</comment>
<keyword evidence="3 6" id="KW-1133">Transmembrane helix</keyword>
<gene>
    <name evidence="8" type="primary">drrB_2</name>
    <name evidence="8" type="ORF">SRB5_14030</name>
</gene>
<evidence type="ECO:0000256" key="3">
    <source>
        <dbReference type="ARBA" id="ARBA00022989"/>
    </source>
</evidence>
<feature type="transmembrane region" description="Helical" evidence="6">
    <location>
        <begin position="116"/>
        <end position="146"/>
    </location>
</feature>
<feature type="domain" description="ABC transmembrane type-2" evidence="7">
    <location>
        <begin position="41"/>
        <end position="269"/>
    </location>
</feature>
<dbReference type="EMBL" id="WEGJ01000003">
    <property type="protein sequence ID" value="MQY11288.1"/>
    <property type="molecule type" value="Genomic_DNA"/>
</dbReference>
<evidence type="ECO:0000256" key="6">
    <source>
        <dbReference type="RuleBase" id="RU361157"/>
    </source>
</evidence>
<dbReference type="GO" id="GO:0046677">
    <property type="term" value="P:response to antibiotic"/>
    <property type="evidence" value="ECO:0007669"/>
    <property type="project" value="UniProtKB-KW"/>
</dbReference>
<feature type="transmembrane region" description="Helical" evidence="6">
    <location>
        <begin position="185"/>
        <end position="205"/>
    </location>
</feature>
<evidence type="ECO:0000259" key="7">
    <source>
        <dbReference type="PROSITE" id="PS51012"/>
    </source>
</evidence>
<reference evidence="8 9" key="1">
    <citation type="submission" date="2019-10" db="EMBL/GenBank/DDBJ databases">
        <title>Streptomyces smaragdinus sp. nov. and Streptomyces fabii sp. nov., isolated from the gut of fungus growing-termite Macrotermes natalensis.</title>
        <authorList>
            <person name="Schwitalla J."/>
            <person name="Benndorf R."/>
            <person name="Martin K."/>
            <person name="De Beer W."/>
            <person name="Kaster A.-K."/>
            <person name="Vollmers J."/>
            <person name="Poulsen M."/>
            <person name="Beemelmanns C."/>
        </authorList>
    </citation>
    <scope>NUCLEOTIDE SEQUENCE [LARGE SCALE GENOMIC DNA]</scope>
    <source>
        <strain evidence="8 9">RB5</strain>
    </source>
</reference>
<name>A0A7K0CCV2_9ACTN</name>
<dbReference type="GO" id="GO:0140359">
    <property type="term" value="F:ABC-type transporter activity"/>
    <property type="evidence" value="ECO:0007669"/>
    <property type="project" value="InterPro"/>
</dbReference>
<dbReference type="InterPro" id="IPR051784">
    <property type="entry name" value="Nod_factor_ABC_transporter"/>
</dbReference>
<keyword evidence="6" id="KW-0813">Transport</keyword>
<dbReference type="AlphaFoldDB" id="A0A7K0CCV2"/>
<dbReference type="GO" id="GO:0043190">
    <property type="term" value="C:ATP-binding cassette (ABC) transporter complex"/>
    <property type="evidence" value="ECO:0007669"/>
    <property type="project" value="InterPro"/>
</dbReference>
<evidence type="ECO:0000313" key="9">
    <source>
        <dbReference type="Proteomes" id="UP000466345"/>
    </source>
</evidence>
<dbReference type="InterPro" id="IPR000412">
    <property type="entry name" value="ABC_2_transport"/>
</dbReference>
<organism evidence="8 9">
    <name type="scientific">Streptomyces smaragdinus</name>
    <dbReference type="NCBI Taxonomy" id="2585196"/>
    <lineage>
        <taxon>Bacteria</taxon>
        <taxon>Bacillati</taxon>
        <taxon>Actinomycetota</taxon>
        <taxon>Actinomycetes</taxon>
        <taxon>Kitasatosporales</taxon>
        <taxon>Streptomycetaceae</taxon>
        <taxon>Streptomyces</taxon>
    </lineage>
</organism>
<dbReference type="PROSITE" id="PS51012">
    <property type="entry name" value="ABC_TM2"/>
    <property type="match status" value="1"/>
</dbReference>
<dbReference type="Pfam" id="PF01061">
    <property type="entry name" value="ABC2_membrane"/>
    <property type="match status" value="1"/>
</dbReference>
<keyword evidence="2 6" id="KW-0812">Transmembrane</keyword>